<evidence type="ECO:0008006" key="2">
    <source>
        <dbReference type="Google" id="ProtNLM"/>
    </source>
</evidence>
<sequence length="83" mass="9666">MKEYGNKDSWTKLFRMKMMELDLLIPYLLHISEDGEVLLLDHRGKLVLYNSREATFKTARIQDSNRPMDSAVYVESLISPCSL</sequence>
<accession>I3T381</accession>
<protein>
    <recommendedName>
        <fullName evidence="2">F-box associated domain-containing protein</fullName>
    </recommendedName>
</protein>
<reference evidence="1" key="1">
    <citation type="submission" date="2012-05" db="EMBL/GenBank/DDBJ databases">
        <authorList>
            <person name="Krishnakumar V."/>
            <person name="Cheung F."/>
            <person name="Xiao Y."/>
            <person name="Chan A."/>
            <person name="Moskal W.A."/>
            <person name="Town C.D."/>
        </authorList>
    </citation>
    <scope>NUCLEOTIDE SEQUENCE</scope>
</reference>
<evidence type="ECO:0000313" key="1">
    <source>
        <dbReference type="EMBL" id="AFK46973.1"/>
    </source>
</evidence>
<proteinExistence type="evidence at transcript level"/>
<name>I3T381_LOTJA</name>
<dbReference type="EMBL" id="BT147179">
    <property type="protein sequence ID" value="AFK46973.1"/>
    <property type="molecule type" value="mRNA"/>
</dbReference>
<organism evidence="1">
    <name type="scientific">Lotus japonicus</name>
    <name type="common">Lotus corniculatus var. japonicus</name>
    <dbReference type="NCBI Taxonomy" id="34305"/>
    <lineage>
        <taxon>Eukaryota</taxon>
        <taxon>Viridiplantae</taxon>
        <taxon>Streptophyta</taxon>
        <taxon>Embryophyta</taxon>
        <taxon>Tracheophyta</taxon>
        <taxon>Spermatophyta</taxon>
        <taxon>Magnoliopsida</taxon>
        <taxon>eudicotyledons</taxon>
        <taxon>Gunneridae</taxon>
        <taxon>Pentapetalae</taxon>
        <taxon>rosids</taxon>
        <taxon>fabids</taxon>
        <taxon>Fabales</taxon>
        <taxon>Fabaceae</taxon>
        <taxon>Papilionoideae</taxon>
        <taxon>50 kb inversion clade</taxon>
        <taxon>NPAAA clade</taxon>
        <taxon>Hologalegina</taxon>
        <taxon>robinioid clade</taxon>
        <taxon>Loteae</taxon>
        <taxon>Lotus</taxon>
    </lineage>
</organism>
<dbReference type="AlphaFoldDB" id="I3T381"/>